<dbReference type="Gene3D" id="1.25.10.50">
    <property type="match status" value="1"/>
</dbReference>
<gene>
    <name evidence="1" type="ORF">FGG08_003045</name>
</gene>
<dbReference type="InterPro" id="IPR016024">
    <property type="entry name" value="ARM-type_fold"/>
</dbReference>
<accession>A0A9P8L3Y1</accession>
<dbReference type="AlphaFoldDB" id="A0A9P8L3Y1"/>
<protein>
    <recommendedName>
        <fullName evidence="3">DNA mismatch repair protein HSM3 N-terminal domain-containing protein</fullName>
    </recommendedName>
</protein>
<dbReference type="EMBL" id="JAGHQL010000051">
    <property type="protein sequence ID" value="KAH0542540.1"/>
    <property type="molecule type" value="Genomic_DNA"/>
</dbReference>
<dbReference type="Proteomes" id="UP000698800">
    <property type="component" value="Unassembled WGS sequence"/>
</dbReference>
<comment type="caution">
    <text evidence="1">The sequence shown here is derived from an EMBL/GenBank/DDBJ whole genome shotgun (WGS) entry which is preliminary data.</text>
</comment>
<evidence type="ECO:0008006" key="3">
    <source>
        <dbReference type="Google" id="ProtNLM"/>
    </source>
</evidence>
<name>A0A9P8L3Y1_9PEZI</name>
<evidence type="ECO:0000313" key="2">
    <source>
        <dbReference type="Proteomes" id="UP000698800"/>
    </source>
</evidence>
<evidence type="ECO:0000313" key="1">
    <source>
        <dbReference type="EMBL" id="KAH0542540.1"/>
    </source>
</evidence>
<proteinExistence type="predicted"/>
<sequence>MAENPPVSLPDLQQHLLGVAENPDTKLDARLFDKVEAQLTEQNLPPLLPTLLPQLTSILPILKQNPEPVTSFIVTLLRPVPFTSCLIFTSPTSLVEALHSPSSPVNILALSLLEKAAASPSDAAIVAGIKEVVSELVTLWLCTPDTEVAEKAAGVLGNLLEVDCGTSDAGDIDVDMEDADSNGGQNGRGQGLVWRRIFGDRDIYSLLFSICSLKTTGTDGGQLSKREKTLSQARLLGLVQRLAILDFGIIMHSHHPDLEASYGLQNDREGFLDFVAVHMVDTKDDVLMHMTLIDFFTELLKAVSSPDTNMSSSIASLSLSPSSSSSLDFLISRGLHDRTSSYYLDPTSPKLDPLDITFLSGRAATYLSVYASHYPNHFLTTVRAGGNMSVIDSVLSRISETLVSRSLRQEAPSYDLHLLTSLPRASLLPRIPPTSSSIPRDLWRSSPVSLIPLQRTNPEYLNALATLFHGPFQAAGEAITYPPSSAPESLRPPTLVSESAAARALYTLYLAKEPNFYKTLVGHAEVVALKETAIAALNLLSAIITANWSPLPSSEQETNSNSIALPTEDQLASLLPPSALPPPPPSGLSAILHEPTLGVVIPYLLAPAQSFSNLVGGRGDAESAAYKVAVAKFGAAKKLFEGLKQDNSSEAVQLRPLFAERIARGPWASDSRPGEHLATMEL</sequence>
<organism evidence="1 2">
    <name type="scientific">Glutinoglossum americanum</name>
    <dbReference type="NCBI Taxonomy" id="1670608"/>
    <lineage>
        <taxon>Eukaryota</taxon>
        <taxon>Fungi</taxon>
        <taxon>Dikarya</taxon>
        <taxon>Ascomycota</taxon>
        <taxon>Pezizomycotina</taxon>
        <taxon>Geoglossomycetes</taxon>
        <taxon>Geoglossales</taxon>
        <taxon>Geoglossaceae</taxon>
        <taxon>Glutinoglossum</taxon>
    </lineage>
</organism>
<reference evidence="1" key="1">
    <citation type="submission" date="2021-03" db="EMBL/GenBank/DDBJ databases">
        <title>Comparative genomics and phylogenomic investigation of the class Geoglossomycetes provide insights into ecological specialization and systematics.</title>
        <authorList>
            <person name="Melie T."/>
            <person name="Pirro S."/>
            <person name="Miller A.N."/>
            <person name="Quandt A."/>
        </authorList>
    </citation>
    <scope>NUCLEOTIDE SEQUENCE</scope>
    <source>
        <strain evidence="1">GBOQ0MN5Z8</strain>
    </source>
</reference>
<dbReference type="OrthoDB" id="4538483at2759"/>
<keyword evidence="2" id="KW-1185">Reference proteome</keyword>
<dbReference type="SUPFAM" id="SSF48371">
    <property type="entry name" value="ARM repeat"/>
    <property type="match status" value="1"/>
</dbReference>